<proteinExistence type="predicted"/>
<keyword evidence="2" id="KW-1185">Reference proteome</keyword>
<reference evidence="1 2" key="1">
    <citation type="submission" date="2024-09" db="EMBL/GenBank/DDBJ databases">
        <title>Novel species of the genus Pelomonas and Roseateles isolated from streams.</title>
        <authorList>
            <person name="Lu H."/>
        </authorList>
    </citation>
    <scope>NUCLEOTIDE SEQUENCE [LARGE SCALE GENOMIC DNA]</scope>
    <source>
        <strain evidence="1 2">BYS96W</strain>
    </source>
</reference>
<protein>
    <submittedName>
        <fullName evidence="1">Uncharacterized protein</fullName>
    </submittedName>
</protein>
<dbReference type="RefSeq" id="WP_394492153.1">
    <property type="nucleotide sequence ID" value="NZ_JBIGIA010000031.1"/>
</dbReference>
<evidence type="ECO:0000313" key="1">
    <source>
        <dbReference type="EMBL" id="MFG6459784.1"/>
    </source>
</evidence>
<evidence type="ECO:0000313" key="2">
    <source>
        <dbReference type="Proteomes" id="UP001606305"/>
    </source>
</evidence>
<gene>
    <name evidence="1" type="ORF">ACG00X_23400</name>
</gene>
<organism evidence="1 2">
    <name type="scientific">Pelomonas nitida</name>
    <dbReference type="NCBI Taxonomy" id="3299027"/>
    <lineage>
        <taxon>Bacteria</taxon>
        <taxon>Pseudomonadati</taxon>
        <taxon>Pseudomonadota</taxon>
        <taxon>Betaproteobacteria</taxon>
        <taxon>Burkholderiales</taxon>
        <taxon>Sphaerotilaceae</taxon>
        <taxon>Roseateles</taxon>
    </lineage>
</organism>
<dbReference type="EMBL" id="JBIGIA010000031">
    <property type="protein sequence ID" value="MFG6459784.1"/>
    <property type="molecule type" value="Genomic_DNA"/>
</dbReference>
<name>A0ABW7GCU2_9BURK</name>
<dbReference type="Proteomes" id="UP001606305">
    <property type="component" value="Unassembled WGS sequence"/>
</dbReference>
<comment type="caution">
    <text evidence="1">The sequence shown here is derived from an EMBL/GenBank/DDBJ whole genome shotgun (WGS) entry which is preliminary data.</text>
</comment>
<sequence>MSRALGAAWLGAWCAGVCHGAIVGTGPFGLSPAIIGSVKPGDAAEAALDFAGELKRPLTLIIRPDSDPAEVGRLGQWLHERRPAIHLQDACVGSCARAVLMSGTTITIQPGTVIAFGGMSGVAAKAKDQIDAGELFTDDARSLASRDRFLASFGKRIAQSLAWRELQAQLAPLPDDARLFLDALVGGWRITQLSFHSEGFRFGLAGGRQRCLWWLPDAQGLQRLGLDVPGYQPASRAAAAKLLGVAEDFIYAGPLVGALPEQPLCSAPPGHTDLPMLP</sequence>
<accession>A0ABW7GCU2</accession>